<evidence type="ECO:0000256" key="1">
    <source>
        <dbReference type="SAM" id="MobiDB-lite"/>
    </source>
</evidence>
<proteinExistence type="predicted"/>
<name>A0A9W6X1Z2_9STRA</name>
<dbReference type="EMBL" id="BSXT01000396">
    <property type="protein sequence ID" value="GMF26420.1"/>
    <property type="molecule type" value="Genomic_DNA"/>
</dbReference>
<dbReference type="AlphaFoldDB" id="A0A9W6X1Z2"/>
<reference evidence="2" key="1">
    <citation type="submission" date="2023-04" db="EMBL/GenBank/DDBJ databases">
        <title>Phytophthora fragariaefolia NBRC 109709.</title>
        <authorList>
            <person name="Ichikawa N."/>
            <person name="Sato H."/>
            <person name="Tonouchi N."/>
        </authorList>
    </citation>
    <scope>NUCLEOTIDE SEQUENCE</scope>
    <source>
        <strain evidence="2">NBRC 109709</strain>
    </source>
</reference>
<sequence>MKLANGSIGAVVAFWTAEDDVVQVTTSNGVEEHMHSHPPDIVFVYLKDYSSHPFVASLPPGVAPICKRKETGIRVAIRNRLFSLVISQAPVVPAYSLTTEKCQGPTVHKMILAPLRHPTRRIPQRDKPPIPSPTTRWVD</sequence>
<keyword evidence="3" id="KW-1185">Reference proteome</keyword>
<accession>A0A9W6X1Z2</accession>
<protein>
    <submittedName>
        <fullName evidence="2">Unnamed protein product</fullName>
    </submittedName>
</protein>
<evidence type="ECO:0000313" key="3">
    <source>
        <dbReference type="Proteomes" id="UP001165121"/>
    </source>
</evidence>
<evidence type="ECO:0000313" key="2">
    <source>
        <dbReference type="EMBL" id="GMF26420.1"/>
    </source>
</evidence>
<organism evidence="2 3">
    <name type="scientific">Phytophthora fragariaefolia</name>
    <dbReference type="NCBI Taxonomy" id="1490495"/>
    <lineage>
        <taxon>Eukaryota</taxon>
        <taxon>Sar</taxon>
        <taxon>Stramenopiles</taxon>
        <taxon>Oomycota</taxon>
        <taxon>Peronosporomycetes</taxon>
        <taxon>Peronosporales</taxon>
        <taxon>Peronosporaceae</taxon>
        <taxon>Phytophthora</taxon>
    </lineage>
</organism>
<feature type="region of interest" description="Disordered" evidence="1">
    <location>
        <begin position="116"/>
        <end position="139"/>
    </location>
</feature>
<gene>
    <name evidence="2" type="ORF">Pfra01_000498100</name>
</gene>
<comment type="caution">
    <text evidence="2">The sequence shown here is derived from an EMBL/GenBank/DDBJ whole genome shotgun (WGS) entry which is preliminary data.</text>
</comment>
<dbReference type="OrthoDB" id="432234at2759"/>
<dbReference type="Proteomes" id="UP001165121">
    <property type="component" value="Unassembled WGS sequence"/>
</dbReference>